<dbReference type="EMBL" id="CP065601">
    <property type="protein sequence ID" value="QPQ92021.1"/>
    <property type="molecule type" value="Genomic_DNA"/>
</dbReference>
<reference evidence="1 2" key="1">
    <citation type="submission" date="2020-12" db="EMBL/GenBank/DDBJ databases">
        <title>FDA dAtabase for Regulatory Grade micrObial Sequences (FDA-ARGOS): Supporting development and validation of Infectious Disease Dx tests.</title>
        <authorList>
            <person name="Minogue T."/>
            <person name="Wolcott M."/>
            <person name="Wasieloski L."/>
            <person name="Aguilar W."/>
            <person name="Moore D."/>
            <person name="Jaissle J."/>
            <person name="Tallon L."/>
            <person name="Sadzewicz L."/>
            <person name="Zhao X."/>
            <person name="Boylan J."/>
            <person name="Ott S."/>
            <person name="Bowen H."/>
            <person name="Vavikolanu K."/>
            <person name="Mehta A."/>
            <person name="Aluvathingal J."/>
            <person name="Nadendla S."/>
            <person name="Yan Y."/>
            <person name="Sichtig H."/>
        </authorList>
    </citation>
    <scope>NUCLEOTIDE SEQUENCE [LARGE SCALE GENOMIC DNA]</scope>
    <source>
        <strain evidence="1 2">FDAARGOS_949</strain>
    </source>
</reference>
<dbReference type="RefSeq" id="WP_045678859.1">
    <property type="nucleotide sequence ID" value="NZ_CP052867.1"/>
</dbReference>
<proteinExistence type="predicted"/>
<dbReference type="Proteomes" id="UP000594892">
    <property type="component" value="Chromosome 2"/>
</dbReference>
<sequence>MHDVIVADAPRALQARSHVNSDRELRHPSGSVFKSAVDCHYPPAVLATDILHVDLDTQAVRSDGLYLVEMLSSDGRRVEWRGCRRFAVTEAGMQVDVSGAGEWTAARLGAWRMRVAGKVLAVYRSTHMPQVGAEVCHG</sequence>
<name>A0AAQ0BTN8_BURGL</name>
<accession>A0AAQ0BTN8</accession>
<evidence type="ECO:0000313" key="2">
    <source>
        <dbReference type="Proteomes" id="UP000594892"/>
    </source>
</evidence>
<gene>
    <name evidence="1" type="ORF">I6H06_23255</name>
</gene>
<dbReference type="AlphaFoldDB" id="A0AAQ0BTN8"/>
<evidence type="ECO:0000313" key="1">
    <source>
        <dbReference type="EMBL" id="QPQ92021.1"/>
    </source>
</evidence>
<protein>
    <submittedName>
        <fullName evidence="1">Uncharacterized protein</fullName>
    </submittedName>
</protein>
<organism evidence="1 2">
    <name type="scientific">Burkholderia glumae</name>
    <name type="common">Pseudomonas glumae</name>
    <dbReference type="NCBI Taxonomy" id="337"/>
    <lineage>
        <taxon>Bacteria</taxon>
        <taxon>Pseudomonadati</taxon>
        <taxon>Pseudomonadota</taxon>
        <taxon>Betaproteobacteria</taxon>
        <taxon>Burkholderiales</taxon>
        <taxon>Burkholderiaceae</taxon>
        <taxon>Burkholderia</taxon>
    </lineage>
</organism>
<dbReference type="GeneID" id="45696420"/>